<dbReference type="EC" id="6.1.1.1" evidence="18"/>
<dbReference type="GO" id="GO:0008270">
    <property type="term" value="F:zinc ion binding"/>
    <property type="evidence" value="ECO:0007669"/>
    <property type="project" value="UniProtKB-KW"/>
</dbReference>
<dbReference type="Gene3D" id="3.30.40.10">
    <property type="entry name" value="Zinc/RING finger domain, C3HC4 (zinc finger)"/>
    <property type="match status" value="1"/>
</dbReference>
<dbReference type="Gene3D" id="3.40.50.620">
    <property type="entry name" value="HUPs"/>
    <property type="match status" value="1"/>
</dbReference>
<keyword evidence="11 18" id="KW-0648">Protein biosynthesis</keyword>
<dbReference type="InterPro" id="IPR019787">
    <property type="entry name" value="Znf_PHD-finger"/>
</dbReference>
<evidence type="ECO:0000256" key="2">
    <source>
        <dbReference type="ARBA" id="ARBA00004496"/>
    </source>
</evidence>
<evidence type="ECO:0000256" key="7">
    <source>
        <dbReference type="ARBA" id="ARBA00022741"/>
    </source>
</evidence>
<dbReference type="PANTHER" id="PTHR46452:SF1">
    <property type="entry name" value="TRANSCRIPTION INITIATION FACTOR TFIID SUBUNIT 3"/>
    <property type="match status" value="1"/>
</dbReference>
<dbReference type="CDD" id="cd15522">
    <property type="entry name" value="PHD_TAF3"/>
    <property type="match status" value="1"/>
</dbReference>
<evidence type="ECO:0000256" key="14">
    <source>
        <dbReference type="ARBA" id="ARBA00023163"/>
    </source>
</evidence>
<feature type="compositionally biased region" description="Basic and acidic residues" evidence="19">
    <location>
        <begin position="340"/>
        <end position="365"/>
    </location>
</feature>
<comment type="similarity">
    <text evidence="3 18">Belongs to the class-I aminoacyl-tRNA synthetase family.</text>
</comment>
<evidence type="ECO:0000313" key="21">
    <source>
        <dbReference type="EMBL" id="SBQ38313.1"/>
    </source>
</evidence>
<feature type="region of interest" description="Disordered" evidence="19">
    <location>
        <begin position="498"/>
        <end position="536"/>
    </location>
</feature>
<dbReference type="InterPro" id="IPR002307">
    <property type="entry name" value="Tyr-tRNA-ligase"/>
</dbReference>
<sequence>MEQLSPEVKYNLITRNLQEVLGEEKVKQILQERELKVYWGTATTGKPHVAYFVPMSKIADFLRAGCEVTILFADLHAYLDNMKAPWELLELRVKYYEQVIKAMLESIGVPLEKLRFVKGTDFQLSREYTLDVYRLSSMVTEHDAKKAGAEVVKQVEHPLLSGLLYPGLQALDEEHLKVDAQFGGVDQRKIFTLAEKYLPSLGYAKRAHLMNPMVPGLTGAKMSSSEEESKIDLLDSKEDVKKKLKKELRTKMKKKDKDKQKDKDREKDKSKLKEKNKEKNRDKNKESSKDVKMPWKDFGVKDEDHFVHRDFSLPEGSIKIKSRDGDGPKKEKDKHKDKKKDKEKSKKDKEKKDKGKDRSKEDKQKQPVIPPFSLGDVAPLFSPSTCLRVPSVLPPLAPILHEKEVKSKDKKKEKKEKKKRKDKEKDKEREKAKEKEREKEEKRKEKEKREKEKEKDKDKERIRQEKVKMETPAALLSPVIPRLTLRVGAGQDKIVISKVVPNSEPKTPGPRTPAAKSGPGNRPRSPPPLQILPPIVPILPPPASPLPPAPPPVSSLLGAASTLPLAASTKTPVRSVVTETVSTYVIRDEWGNQIWICPGCNKPDDGSPMIGCDDCDDWYHWPCVGILKPPPEDQSWFCVKCSSKKKDKKHKKKKHKPH</sequence>
<keyword evidence="9" id="KW-0862">Zinc</keyword>
<dbReference type="Pfam" id="PF00628">
    <property type="entry name" value="PHD"/>
    <property type="match status" value="1"/>
</dbReference>
<evidence type="ECO:0000256" key="3">
    <source>
        <dbReference type="ARBA" id="ARBA00005594"/>
    </source>
</evidence>
<evidence type="ECO:0000256" key="9">
    <source>
        <dbReference type="ARBA" id="ARBA00022833"/>
    </source>
</evidence>
<comment type="subcellular location">
    <subcellularLocation>
        <location evidence="2">Cytoplasm</location>
    </subcellularLocation>
    <subcellularLocation>
        <location evidence="1">Nucleus</location>
    </subcellularLocation>
</comment>
<reference evidence="21" key="1">
    <citation type="submission" date="2016-05" db="EMBL/GenBank/DDBJ databases">
        <authorList>
            <person name="Lavstsen T."/>
            <person name="Jespersen J.S."/>
        </authorList>
    </citation>
    <scope>NUCLEOTIDE SEQUENCE</scope>
    <source>
        <tissue evidence="21">Brain</tissue>
    </source>
</reference>
<feature type="compositionally biased region" description="Basic and acidic residues" evidence="19">
    <location>
        <begin position="247"/>
        <end position="312"/>
    </location>
</feature>
<dbReference type="PRINTS" id="PR01040">
    <property type="entry name" value="TRNASYNTHTYR"/>
</dbReference>
<dbReference type="Gene3D" id="1.10.240.10">
    <property type="entry name" value="Tyrosyl-Transfer RNA Synthetase"/>
    <property type="match status" value="1"/>
</dbReference>
<evidence type="ECO:0000256" key="5">
    <source>
        <dbReference type="ARBA" id="ARBA00022598"/>
    </source>
</evidence>
<evidence type="ECO:0000256" key="6">
    <source>
        <dbReference type="ARBA" id="ARBA00022723"/>
    </source>
</evidence>
<dbReference type="InterPro" id="IPR019786">
    <property type="entry name" value="Zinc_finger_PHD-type_CS"/>
</dbReference>
<dbReference type="EMBL" id="HAEA01009833">
    <property type="protein sequence ID" value="SBQ38313.1"/>
    <property type="molecule type" value="Transcribed_RNA"/>
</dbReference>
<keyword evidence="15" id="KW-0539">Nucleus</keyword>
<dbReference type="GO" id="GO:0005669">
    <property type="term" value="C:transcription factor TFIID complex"/>
    <property type="evidence" value="ECO:0007669"/>
    <property type="project" value="TreeGrafter"/>
</dbReference>
<keyword evidence="5 18" id="KW-0436">Ligase</keyword>
<evidence type="ECO:0000256" key="8">
    <source>
        <dbReference type="ARBA" id="ARBA00022771"/>
    </source>
</evidence>
<keyword evidence="4" id="KW-0963">Cytoplasm</keyword>
<dbReference type="GO" id="GO:0006437">
    <property type="term" value="P:tyrosyl-tRNA aminoacylation"/>
    <property type="evidence" value="ECO:0007669"/>
    <property type="project" value="InterPro"/>
</dbReference>
<evidence type="ECO:0000256" key="10">
    <source>
        <dbReference type="ARBA" id="ARBA00022840"/>
    </source>
</evidence>
<dbReference type="PROSITE" id="PS01359">
    <property type="entry name" value="ZF_PHD_1"/>
    <property type="match status" value="1"/>
</dbReference>
<dbReference type="PANTHER" id="PTHR46452">
    <property type="entry name" value="TRANSCRIPTION INITIATION FACTOR TFIID SUBUNIT 3"/>
    <property type="match status" value="1"/>
</dbReference>
<dbReference type="InterPro" id="IPR011011">
    <property type="entry name" value="Znf_FYVE_PHD"/>
</dbReference>
<dbReference type="PROSITE" id="PS50016">
    <property type="entry name" value="ZF_PHD_2"/>
    <property type="match status" value="1"/>
</dbReference>
<dbReference type="GO" id="GO:0005524">
    <property type="term" value="F:ATP binding"/>
    <property type="evidence" value="ECO:0007669"/>
    <property type="project" value="UniProtKB-KW"/>
</dbReference>
<dbReference type="AlphaFoldDB" id="A0A1A8DXD8"/>
<evidence type="ECO:0000256" key="17">
    <source>
        <dbReference type="PROSITE-ProRule" id="PRU00146"/>
    </source>
</evidence>
<reference evidence="21" key="2">
    <citation type="submission" date="2016-06" db="EMBL/GenBank/DDBJ databases">
        <title>The genome of a short-lived fish provides insights into sex chromosome evolution and the genetic control of aging.</title>
        <authorList>
            <person name="Reichwald K."/>
            <person name="Felder M."/>
            <person name="Petzold A."/>
            <person name="Koch P."/>
            <person name="Groth M."/>
            <person name="Platzer M."/>
        </authorList>
    </citation>
    <scope>NUCLEOTIDE SEQUENCE</scope>
    <source>
        <tissue evidence="21">Brain</tissue>
    </source>
</reference>
<organism evidence="21">
    <name type="scientific">Nothobranchius kadleci</name>
    <name type="common">African annual killifish</name>
    <dbReference type="NCBI Taxonomy" id="1051664"/>
    <lineage>
        <taxon>Eukaryota</taxon>
        <taxon>Metazoa</taxon>
        <taxon>Chordata</taxon>
        <taxon>Craniata</taxon>
        <taxon>Vertebrata</taxon>
        <taxon>Euteleostomi</taxon>
        <taxon>Actinopterygii</taxon>
        <taxon>Neopterygii</taxon>
        <taxon>Teleostei</taxon>
        <taxon>Neoteleostei</taxon>
        <taxon>Acanthomorphata</taxon>
        <taxon>Ovalentaria</taxon>
        <taxon>Atherinomorphae</taxon>
        <taxon>Cyprinodontiformes</taxon>
        <taxon>Nothobranchiidae</taxon>
        <taxon>Nothobranchius</taxon>
    </lineage>
</organism>
<keyword evidence="6" id="KW-0479">Metal-binding</keyword>
<evidence type="ECO:0000256" key="12">
    <source>
        <dbReference type="ARBA" id="ARBA00023015"/>
    </source>
</evidence>
<keyword evidence="10 18" id="KW-0067">ATP-binding</keyword>
<feature type="compositionally biased region" description="Basic and acidic residues" evidence="19">
    <location>
        <begin position="321"/>
        <end position="331"/>
    </location>
</feature>
<dbReference type="InterPro" id="IPR002305">
    <property type="entry name" value="aa-tRNA-synth_Ic"/>
</dbReference>
<keyword evidence="14" id="KW-0804">Transcription</keyword>
<dbReference type="Pfam" id="PF00579">
    <property type="entry name" value="tRNA-synt_1b"/>
    <property type="match status" value="1"/>
</dbReference>
<comment type="similarity">
    <text evidence="16">Belongs to the TAF3 family.</text>
</comment>
<evidence type="ECO:0000259" key="20">
    <source>
        <dbReference type="PROSITE" id="PS50016"/>
    </source>
</evidence>
<dbReference type="InterPro" id="IPR001965">
    <property type="entry name" value="Znf_PHD"/>
</dbReference>
<feature type="region of interest" description="Disordered" evidence="19">
    <location>
        <begin position="247"/>
        <end position="471"/>
    </location>
</feature>
<dbReference type="InterPro" id="IPR013083">
    <property type="entry name" value="Znf_RING/FYVE/PHD"/>
</dbReference>
<proteinExistence type="inferred from homology"/>
<dbReference type="NCBIfam" id="TIGR00234">
    <property type="entry name" value="tyrS"/>
    <property type="match status" value="1"/>
</dbReference>
<keyword evidence="13 18" id="KW-0030">Aminoacyl-tRNA synthetase</keyword>
<evidence type="ECO:0000256" key="15">
    <source>
        <dbReference type="ARBA" id="ARBA00023242"/>
    </source>
</evidence>
<protein>
    <recommendedName>
        <fullName evidence="18">Tyrosine--tRNA ligase</fullName>
        <ecNumber evidence="18">6.1.1.1</ecNumber>
    </recommendedName>
    <alternativeName>
        <fullName evidence="18">Tyrosyl-tRNA synthetase</fullName>
    </alternativeName>
</protein>
<feature type="domain" description="PHD-type" evidence="20">
    <location>
        <begin position="594"/>
        <end position="644"/>
    </location>
</feature>
<dbReference type="FunFam" id="3.30.40.10:FF:000317">
    <property type="entry name" value="transcription initiation factor TFIID subunit 3"/>
    <property type="match status" value="1"/>
</dbReference>
<evidence type="ECO:0000256" key="11">
    <source>
        <dbReference type="ARBA" id="ARBA00022917"/>
    </source>
</evidence>
<gene>
    <name evidence="21" type="primary">TAF3</name>
</gene>
<evidence type="ECO:0000256" key="19">
    <source>
        <dbReference type="SAM" id="MobiDB-lite"/>
    </source>
</evidence>
<dbReference type="FunFam" id="3.40.50.620:FF:000040">
    <property type="entry name" value="Tyrosine--tRNA ligase"/>
    <property type="match status" value="1"/>
</dbReference>
<keyword evidence="12" id="KW-0805">Transcription regulation</keyword>
<keyword evidence="8 17" id="KW-0863">Zinc-finger</keyword>
<dbReference type="InterPro" id="IPR014729">
    <property type="entry name" value="Rossmann-like_a/b/a_fold"/>
</dbReference>
<accession>A0A1A8DXD8</accession>
<keyword evidence="7 18" id="KW-0547">Nucleotide-binding</keyword>
<feature type="compositionally biased region" description="Basic residues" evidence="19">
    <location>
        <begin position="408"/>
        <end position="422"/>
    </location>
</feature>
<evidence type="ECO:0000256" key="1">
    <source>
        <dbReference type="ARBA" id="ARBA00004123"/>
    </source>
</evidence>
<dbReference type="CDD" id="cd00805">
    <property type="entry name" value="TyrRS_core"/>
    <property type="match status" value="1"/>
</dbReference>
<dbReference type="SUPFAM" id="SSF52374">
    <property type="entry name" value="Nucleotidylyl transferase"/>
    <property type="match status" value="1"/>
</dbReference>
<dbReference type="GO" id="GO:0005737">
    <property type="term" value="C:cytoplasm"/>
    <property type="evidence" value="ECO:0007669"/>
    <property type="project" value="UniProtKB-SubCell"/>
</dbReference>
<name>A0A1A8DXD8_NOTKA</name>
<feature type="compositionally biased region" description="Basic and acidic residues" evidence="19">
    <location>
        <begin position="423"/>
        <end position="469"/>
    </location>
</feature>
<feature type="compositionally biased region" description="Pro residues" evidence="19">
    <location>
        <begin position="524"/>
        <end position="536"/>
    </location>
</feature>
<evidence type="ECO:0000256" key="18">
    <source>
        <dbReference type="RuleBase" id="RU361234"/>
    </source>
</evidence>
<dbReference type="SMART" id="SM00249">
    <property type="entry name" value="PHD"/>
    <property type="match status" value="1"/>
</dbReference>
<evidence type="ECO:0000256" key="13">
    <source>
        <dbReference type="ARBA" id="ARBA00023146"/>
    </source>
</evidence>
<evidence type="ECO:0000256" key="4">
    <source>
        <dbReference type="ARBA" id="ARBA00022490"/>
    </source>
</evidence>
<comment type="catalytic activity">
    <reaction evidence="18">
        <text>tRNA(Tyr) + L-tyrosine + ATP = L-tyrosyl-tRNA(Tyr) + AMP + diphosphate + H(+)</text>
        <dbReference type="Rhea" id="RHEA:10220"/>
        <dbReference type="Rhea" id="RHEA-COMP:9706"/>
        <dbReference type="Rhea" id="RHEA-COMP:9707"/>
        <dbReference type="ChEBI" id="CHEBI:15378"/>
        <dbReference type="ChEBI" id="CHEBI:30616"/>
        <dbReference type="ChEBI" id="CHEBI:33019"/>
        <dbReference type="ChEBI" id="CHEBI:58315"/>
        <dbReference type="ChEBI" id="CHEBI:78442"/>
        <dbReference type="ChEBI" id="CHEBI:78536"/>
        <dbReference type="ChEBI" id="CHEBI:456215"/>
        <dbReference type="EC" id="6.1.1.1"/>
    </reaction>
</comment>
<dbReference type="GO" id="GO:0002039">
    <property type="term" value="F:p53 binding"/>
    <property type="evidence" value="ECO:0007669"/>
    <property type="project" value="TreeGrafter"/>
</dbReference>
<dbReference type="GO" id="GO:0045944">
    <property type="term" value="P:positive regulation of transcription by RNA polymerase II"/>
    <property type="evidence" value="ECO:0007669"/>
    <property type="project" value="TreeGrafter"/>
</dbReference>
<evidence type="ECO:0000256" key="16">
    <source>
        <dbReference type="ARBA" id="ARBA00060873"/>
    </source>
</evidence>
<dbReference type="SUPFAM" id="SSF57903">
    <property type="entry name" value="FYVE/PHD zinc finger"/>
    <property type="match status" value="1"/>
</dbReference>
<dbReference type="GO" id="GO:0004831">
    <property type="term" value="F:tyrosine-tRNA ligase activity"/>
    <property type="evidence" value="ECO:0007669"/>
    <property type="project" value="UniProtKB-EC"/>
</dbReference>